<sequence>MAEREHHPAQCHGGLIMSDTLESRLNESFRDALVAYYLSEVVPNDPMLKRLGLDQRLKTANDLYEFFLLDNQVSNEVQTSYVASAMSSLQQLINGTLLGMEPGYETLLPTEARFVEWRERSSQYPIWAANMQLALYPEIYISPALRLKKSGYFTQLENDINQNRINVDTAQDAVKAYLASFEEVANLTIINGYIDSDRFAEGKYYFIGKSRAENIYYWRTVDMNERAYKEGTEGAKFDNPTPGAWSDWKRAEIGINANTLERTIRPVYFNNRLFVTWVDLVHVNEQVAITLPEGTVKPGADGSIPITPPADIAPLMVITPNVRLVFNISYKKYDDSWSAPQTYMDVTTPNVFTRAGKAVNLENDLNSIAIFDVSASPESLFIAMYAGEALAPGDTDGSTSTYAFLHTAFIDKNFNKTPAFPVANYVDAVSDKADLGLEQPRVRKTCWAFALKNKGNFQFTWSLYIRLKSSLTTAPNGGETWWNCLGHQNTITDMTGALQPVLNLNASSITLSTALNNDIRGDDYLEVLLTFRVERRSWALKLIVEPDYLTTTFATLKSGSTLSISTTESVAGKISFTLATSDAIDDNMFDFLLDENFQNYRISGTTQVKNIENGKCKSGVISALIYNQAHPGFIRSGVIIIEAPTWSDRLDTAAEGQVLSAKEYTFAQWFSYPLDMNVPHNNSQKHLTARPPTSSITAPSRYETTITFDKSTLLPNLPQTQFISGSKKFYITHGIGVNSINPAVWIGNALKSTEIELEWATADGSDPVSPKINKRINAILGIAEYIDFSASSIRFSDNSTTDTRDPIRMNTLFARELINKANIALEALLSWDTQQLQEPPIDEDDIPDLMDFKGANGLYFWELFLHLPFMISHRLNLEQRFTDAERWLGFIFDPGRKKTGDAPAYWNVRPLVEVPDPDYFLRAPIDPDGIAASDPVRYQKAVYFHYIKNLIDRGDMAYRQLTPDSLGEAKLWYVRILDLLGPRPDVKLTSQWTPMALGDLAASTSPGLRAFEQQLVEQQLVEQEQQVRASAAVNDGKATVSFSQPSLRLSTFGSDPTLNEEDSDHFILPMNSELVKYWDMLESRLYNLRHNMTLDGKPLSLPLFAAPLDPQALLAAYANGATEGGAGSLLAQETPHYRYPVMFARASAAVETLIQFGFTLLSIIERKEQGQLMELQQQQVWEFAQYAIDLQLEAQKVEVQARKALEASKAVVDARAGFYGQLAAENVSGTEIAAGAAKLVSRIAESAASAASIVASAMKVAPNHAGVHAGATGGMAVGAAAGGAVGGFRLEGVPEMVATGAHAFAARSAAAGDALERTEMFRRRLQEWEHARDQAMLESEQIILQLAVHEAQTRVTALQLRQAQEAKKQAETVYAFLNKRFTSSQLYQWLNGQFSTFYYQAYDATFSLCLATQSCWQYEIADYSASFIQPAAWKDAWRGLTAGEALKLNLLRMDAAYMARNERKMEIVKTVSVRQLPITEGDGAGINHGWDAVVERLAQDGIAEFEITRAMLDEDYPGHYLRRIKRISVSLPATVGPYQDIRAALTQSYSAVQMDAQPDGPLKENMRASQQIALSTGVDDDGLFVFNFDDERYLPFEGTGAISRWTLSFSNPAAQRDMIDSITDIIVHMRYTAKSR</sequence>
<dbReference type="Pfam" id="PF18413">
    <property type="entry name" value="Neuraminidase"/>
    <property type="match status" value="1"/>
</dbReference>
<dbReference type="Proteomes" id="UP000050384">
    <property type="component" value="Unassembled WGS sequence"/>
</dbReference>
<reference evidence="4 5" key="1">
    <citation type="submission" date="2015-09" db="EMBL/GenBank/DDBJ databases">
        <title>Genome announcement of multiple Pseudomonas syringae strains.</title>
        <authorList>
            <person name="Thakur S."/>
            <person name="Wang P.W."/>
            <person name="Gong Y."/>
            <person name="Weir B.S."/>
            <person name="Guttman D.S."/>
        </authorList>
    </citation>
    <scope>NUCLEOTIDE SEQUENCE [LARGE SCALE GENOMIC DNA]</scope>
    <source>
        <strain evidence="4 5">ICMP16929</strain>
    </source>
</reference>
<comment type="caution">
    <text evidence="4">The sequence shown here is derived from an EMBL/GenBank/DDBJ whole genome shotgun (WGS) entry which is preliminary data.</text>
</comment>
<feature type="domain" description="Tc toxin complex TcA C-terminal TcB-binding" evidence="1">
    <location>
        <begin position="1345"/>
        <end position="1633"/>
    </location>
</feature>
<feature type="domain" description="ABC toxin N-terminal" evidence="3">
    <location>
        <begin position="24"/>
        <end position="157"/>
    </location>
</feature>
<dbReference type="Pfam" id="PF18276">
    <property type="entry name" value="TcA_TcB_BD"/>
    <property type="match status" value="1"/>
</dbReference>
<evidence type="ECO:0000313" key="4">
    <source>
        <dbReference type="EMBL" id="KPY78818.1"/>
    </source>
</evidence>
<evidence type="ECO:0000313" key="5">
    <source>
        <dbReference type="Proteomes" id="UP000050384"/>
    </source>
</evidence>
<feature type="domain" description="Neuraminidase-like" evidence="2">
    <location>
        <begin position="187"/>
        <end position="356"/>
    </location>
</feature>
<dbReference type="EMBL" id="LJRI01001029">
    <property type="protein sequence ID" value="KPY78818.1"/>
    <property type="molecule type" value="Genomic_DNA"/>
</dbReference>
<evidence type="ECO:0000259" key="3">
    <source>
        <dbReference type="Pfam" id="PF20220"/>
    </source>
</evidence>
<evidence type="ECO:0000259" key="2">
    <source>
        <dbReference type="Pfam" id="PF18413"/>
    </source>
</evidence>
<gene>
    <name evidence="4" type="ORF">ALO94_04947</name>
</gene>
<proteinExistence type="predicted"/>
<dbReference type="InterPro" id="IPR046839">
    <property type="entry name" value="ABC_toxin_N"/>
</dbReference>
<evidence type="ECO:0000259" key="1">
    <source>
        <dbReference type="Pfam" id="PF18276"/>
    </source>
</evidence>
<dbReference type="Pfam" id="PF20220">
    <property type="entry name" value="ABC_toxin_N"/>
    <property type="match status" value="1"/>
</dbReference>
<accession>A0A0Q0E035</accession>
<organism evidence="4 5">
    <name type="scientific">Pseudomonas syringae pv. spinaceae</name>
    <dbReference type="NCBI Taxonomy" id="264459"/>
    <lineage>
        <taxon>Bacteria</taxon>
        <taxon>Pseudomonadati</taxon>
        <taxon>Pseudomonadota</taxon>
        <taxon>Gammaproteobacteria</taxon>
        <taxon>Pseudomonadales</taxon>
        <taxon>Pseudomonadaceae</taxon>
        <taxon>Pseudomonas</taxon>
        <taxon>Pseudomonas syringae</taxon>
    </lineage>
</organism>
<dbReference type="InterPro" id="IPR041079">
    <property type="entry name" value="Neuraminidase-like"/>
</dbReference>
<protein>
    <submittedName>
        <fullName evidence="4">Insecticidal toxin protein</fullName>
    </submittedName>
</protein>
<dbReference type="InterPro" id="IPR040840">
    <property type="entry name" value="TcA_TcB_BD"/>
</dbReference>
<name>A0A0Q0E035_PSESX</name>
<dbReference type="PATRIC" id="fig|264459.3.peg.2257"/>